<gene>
    <name evidence="2" type="ORF">FRC98_20160</name>
</gene>
<dbReference type="InterPro" id="IPR036736">
    <property type="entry name" value="ACP-like_sf"/>
</dbReference>
<evidence type="ECO:0000313" key="3">
    <source>
        <dbReference type="Proteomes" id="UP000321412"/>
    </source>
</evidence>
<evidence type="ECO:0000259" key="1">
    <source>
        <dbReference type="Pfam" id="PF00550"/>
    </source>
</evidence>
<dbReference type="Pfam" id="PF00550">
    <property type="entry name" value="PP-binding"/>
    <property type="match status" value="1"/>
</dbReference>
<keyword evidence="3" id="KW-1185">Reference proteome</keyword>
<dbReference type="InterPro" id="IPR009081">
    <property type="entry name" value="PP-bd_ACP"/>
</dbReference>
<sequence length="81" mass="8693">MQPPQARQLILDLLHAPLTRAGQTPHDQLDLIDAGILDSIAFLELLSTLQDRSGTPIDLLQVDPASLTTIASLVALLTTPE</sequence>
<accession>A0A5C6WYT5</accession>
<proteinExistence type="predicted"/>
<comment type="caution">
    <text evidence="2">The sequence shown here is derived from an EMBL/GenBank/DDBJ whole genome shotgun (WGS) entry which is preliminary data.</text>
</comment>
<reference evidence="2 3" key="1">
    <citation type="submission" date="2019-08" db="EMBL/GenBank/DDBJ databases">
        <title>Bradymonadales sp. TMQ4.</title>
        <authorList>
            <person name="Liang Q."/>
        </authorList>
    </citation>
    <scope>NUCLEOTIDE SEQUENCE [LARGE SCALE GENOMIC DNA]</scope>
    <source>
        <strain evidence="2 3">TMQ4</strain>
    </source>
</reference>
<protein>
    <submittedName>
        <fullName evidence="2">Acyl carrier protein</fullName>
    </submittedName>
</protein>
<dbReference type="EMBL" id="VOSM01000018">
    <property type="protein sequence ID" value="TXD33911.1"/>
    <property type="molecule type" value="Genomic_DNA"/>
</dbReference>
<name>A0A5C6WYT5_9DELT</name>
<dbReference type="Proteomes" id="UP000321412">
    <property type="component" value="Unassembled WGS sequence"/>
</dbReference>
<organism evidence="2 3">
    <name type="scientific">Lujinxingia vulgaris</name>
    <dbReference type="NCBI Taxonomy" id="2600176"/>
    <lineage>
        <taxon>Bacteria</taxon>
        <taxon>Deltaproteobacteria</taxon>
        <taxon>Bradymonadales</taxon>
        <taxon>Lujinxingiaceae</taxon>
        <taxon>Lujinxingia</taxon>
    </lineage>
</organism>
<feature type="domain" description="Carrier" evidence="1">
    <location>
        <begin position="9"/>
        <end position="77"/>
    </location>
</feature>
<dbReference type="Gene3D" id="1.10.1200.10">
    <property type="entry name" value="ACP-like"/>
    <property type="match status" value="1"/>
</dbReference>
<dbReference type="AlphaFoldDB" id="A0A5C6WYT5"/>
<dbReference type="RefSeq" id="WP_146983368.1">
    <property type="nucleotide sequence ID" value="NZ_VOSM01000018.1"/>
</dbReference>
<evidence type="ECO:0000313" key="2">
    <source>
        <dbReference type="EMBL" id="TXD33911.1"/>
    </source>
</evidence>
<dbReference type="OrthoDB" id="8527261at2"/>
<dbReference type="SUPFAM" id="SSF47336">
    <property type="entry name" value="ACP-like"/>
    <property type="match status" value="1"/>
</dbReference>